<dbReference type="Pfam" id="PF00622">
    <property type="entry name" value="SPRY"/>
    <property type="match status" value="1"/>
</dbReference>
<accession>A0A816HG06</accession>
<dbReference type="InterPro" id="IPR043136">
    <property type="entry name" value="B30.2/SPRY_sf"/>
</dbReference>
<dbReference type="Gene3D" id="2.60.120.920">
    <property type="match status" value="1"/>
</dbReference>
<dbReference type="SUPFAM" id="SSF49899">
    <property type="entry name" value="Concanavalin A-like lectins/glucanases"/>
    <property type="match status" value="1"/>
</dbReference>
<organism evidence="3 4">
    <name type="scientific">Adineta ricciae</name>
    <name type="common">Rotifer</name>
    <dbReference type="NCBI Taxonomy" id="249248"/>
    <lineage>
        <taxon>Eukaryota</taxon>
        <taxon>Metazoa</taxon>
        <taxon>Spiralia</taxon>
        <taxon>Gnathifera</taxon>
        <taxon>Rotifera</taxon>
        <taxon>Eurotatoria</taxon>
        <taxon>Bdelloidea</taxon>
        <taxon>Adinetida</taxon>
        <taxon>Adinetidae</taxon>
        <taxon>Adineta</taxon>
    </lineage>
</organism>
<dbReference type="PANTHER" id="PTHR12864">
    <property type="entry name" value="RAN BINDING PROTEIN 9-RELATED"/>
    <property type="match status" value="1"/>
</dbReference>
<dbReference type="Proteomes" id="UP000663828">
    <property type="component" value="Unassembled WGS sequence"/>
</dbReference>
<feature type="non-terminal residue" evidence="3">
    <location>
        <position position="1"/>
    </location>
</feature>
<protein>
    <recommendedName>
        <fullName evidence="2">B30.2/SPRY domain-containing protein</fullName>
    </recommendedName>
</protein>
<evidence type="ECO:0000256" key="1">
    <source>
        <dbReference type="ARBA" id="ARBA00006535"/>
    </source>
</evidence>
<comment type="caution">
    <text evidence="3">The sequence shown here is derived from an EMBL/GenBank/DDBJ whole genome shotgun (WGS) entry which is preliminary data.</text>
</comment>
<dbReference type="EMBL" id="CAJNOR010016643">
    <property type="protein sequence ID" value="CAF1685580.1"/>
    <property type="molecule type" value="Genomic_DNA"/>
</dbReference>
<dbReference type="InterPro" id="IPR013320">
    <property type="entry name" value="ConA-like_dom_sf"/>
</dbReference>
<gene>
    <name evidence="3" type="ORF">XAT740_LOCUS61818</name>
</gene>
<comment type="similarity">
    <text evidence="1">Belongs to the RANBP9/10 family.</text>
</comment>
<proteinExistence type="inferred from homology"/>
<dbReference type="InterPro" id="IPR006594">
    <property type="entry name" value="LisH"/>
</dbReference>
<dbReference type="PROSITE" id="PS50896">
    <property type="entry name" value="LISH"/>
    <property type="match status" value="1"/>
</dbReference>
<name>A0A816HG06_ADIRI</name>
<reference evidence="3" key="1">
    <citation type="submission" date="2021-02" db="EMBL/GenBank/DDBJ databases">
        <authorList>
            <person name="Nowell W R."/>
        </authorList>
    </citation>
    <scope>NUCLEOTIDE SEQUENCE</scope>
</reference>
<dbReference type="CDD" id="cd12909">
    <property type="entry name" value="SPRY_RanBP9_10"/>
    <property type="match status" value="1"/>
</dbReference>
<dbReference type="PROSITE" id="PS50188">
    <property type="entry name" value="B302_SPRY"/>
    <property type="match status" value="1"/>
</dbReference>
<evidence type="ECO:0000259" key="2">
    <source>
        <dbReference type="PROSITE" id="PS50188"/>
    </source>
</evidence>
<evidence type="ECO:0000313" key="4">
    <source>
        <dbReference type="Proteomes" id="UP000663828"/>
    </source>
</evidence>
<feature type="domain" description="B30.2/SPRY" evidence="2">
    <location>
        <begin position="1"/>
        <end position="146"/>
    </location>
</feature>
<dbReference type="SMART" id="SM00449">
    <property type="entry name" value="SPRY"/>
    <property type="match status" value="1"/>
</dbReference>
<dbReference type="InterPro" id="IPR050618">
    <property type="entry name" value="Ubq-SigPath_Reg"/>
</dbReference>
<evidence type="ECO:0000313" key="3">
    <source>
        <dbReference type="EMBL" id="CAF1685580.1"/>
    </source>
</evidence>
<keyword evidence="4" id="KW-1185">Reference proteome</keyword>
<dbReference type="InterPro" id="IPR001870">
    <property type="entry name" value="B30.2/SPRY"/>
</dbReference>
<dbReference type="AlphaFoldDB" id="A0A816HG06"/>
<feature type="non-terminal residue" evidence="3">
    <location>
        <position position="215"/>
    </location>
</feature>
<dbReference type="InterPro" id="IPR035782">
    <property type="entry name" value="SPRY_RanBP9/10"/>
</dbReference>
<sequence>FSGPGKSHKDAASVRSDYPIPPLTGIYYYEVKILSKGRDGYMGIGLSTSDVNLNRLPGWDKGSYGYHGDDGHSFCSSGSGIVYGPTFTTGDYVGCCVNFLENSCFYTRNGYNIGTSFRDIPADIYPTVGLQTPHEAIEANFGLSPFKFDIEKYMDEYREKTRRAIFECVVKENELLHQTQLRRIVSTYLVHYGYCATAEQFNKNAESVYADELNS</sequence>
<dbReference type="InterPro" id="IPR003877">
    <property type="entry name" value="SPRY_dom"/>
</dbReference>